<comment type="caution">
    <text evidence="1">The sequence shown here is derived from an EMBL/GenBank/DDBJ whole genome shotgun (WGS) entry which is preliminary data.</text>
</comment>
<reference evidence="2" key="1">
    <citation type="journal article" date="2023" name="G3 (Bethesda)">
        <title>Genome assembly and association tests identify interacting loci associated with vigor, precocity, and sex in interspecific pistachio rootstocks.</title>
        <authorList>
            <person name="Palmer W."/>
            <person name="Jacygrad E."/>
            <person name="Sagayaradj S."/>
            <person name="Cavanaugh K."/>
            <person name="Han R."/>
            <person name="Bertier L."/>
            <person name="Beede B."/>
            <person name="Kafkas S."/>
            <person name="Golino D."/>
            <person name="Preece J."/>
            <person name="Michelmore R."/>
        </authorList>
    </citation>
    <scope>NUCLEOTIDE SEQUENCE [LARGE SCALE GENOMIC DNA]</scope>
</reference>
<evidence type="ECO:0000313" key="1">
    <source>
        <dbReference type="EMBL" id="KAJ0084832.1"/>
    </source>
</evidence>
<protein>
    <submittedName>
        <fullName evidence="1">Uncharacterized protein</fullName>
    </submittedName>
</protein>
<dbReference type="EMBL" id="CM047907">
    <property type="protein sequence ID" value="KAJ0084832.1"/>
    <property type="molecule type" value="Genomic_DNA"/>
</dbReference>
<accession>A0ACC1AEX5</accession>
<name>A0ACC1AEX5_9ROSI</name>
<gene>
    <name evidence="1" type="ORF">Patl1_30183</name>
</gene>
<evidence type="ECO:0000313" key="2">
    <source>
        <dbReference type="Proteomes" id="UP001164250"/>
    </source>
</evidence>
<keyword evidence="2" id="KW-1185">Reference proteome</keyword>
<dbReference type="Proteomes" id="UP001164250">
    <property type="component" value="Chromosome 11"/>
</dbReference>
<sequence>MSRLPIRACYISIRNFSHTNFLPVFTLTPEANNILDKVRVLSTPGHLTEALSLFYNAPPSLHSQQTYTTLFHACALHGSLKQGQHLHQHMLSHYGSHPFDLFVTNHLINMYCKFGLLDNAQQLFDEMLKRNLVSWTALISGYAQHGHHTKSFSMFSGMLLHFRPNDFTFASVLSSCDYVCGKQVHALVLKMCFDAYVFVANALVNMYSKNCGSGSSIKEAWKVFENMEFRNVISWNSMIAGFQYCKSGAQAINLFFNMRREGIGFDRATILSVLTSLCGSYDMDVHSGLKFCFQLHCLSVKTGFISEIEVATALVKAYSDLGGDVSECYRLFLERRYCWDIVSWTGIITALAGCEPEEALFLFRQLRREGLTPDWCTFSIALKACAGLMTERHASTVHSQVVKAGFEGHIAGSSQQSTEAIDVGALAINIQGGEARAFWCCWCLFVAAGAAVPGAVLLPLGFFFAVARGDFAAAVGVLVAAPGGNFAAAARGNFAAAADVAWPQIKHASRKVADGDERDTGLKHLFPAFNACPSPILAKSGNILANQERPKQQEQEGMLPILKLAKNRGRNVTAE</sequence>
<proteinExistence type="predicted"/>
<organism evidence="1 2">
    <name type="scientific">Pistacia atlantica</name>
    <dbReference type="NCBI Taxonomy" id="434234"/>
    <lineage>
        <taxon>Eukaryota</taxon>
        <taxon>Viridiplantae</taxon>
        <taxon>Streptophyta</taxon>
        <taxon>Embryophyta</taxon>
        <taxon>Tracheophyta</taxon>
        <taxon>Spermatophyta</taxon>
        <taxon>Magnoliopsida</taxon>
        <taxon>eudicotyledons</taxon>
        <taxon>Gunneridae</taxon>
        <taxon>Pentapetalae</taxon>
        <taxon>rosids</taxon>
        <taxon>malvids</taxon>
        <taxon>Sapindales</taxon>
        <taxon>Anacardiaceae</taxon>
        <taxon>Pistacia</taxon>
    </lineage>
</organism>